<dbReference type="EMBL" id="LNIX01000002">
    <property type="protein sequence ID" value="OXA59877.1"/>
    <property type="molecule type" value="Genomic_DNA"/>
</dbReference>
<sequence length="629" mass="68884">MDFTGDFTGSGSDKDKGREQQQQQHDLLSGLMGSSSVSHGGDSHFEEDLMREFNQKATELSTFLDESTPIHPAVAAAGGLGVDLLSATSVSEKSSTDTSPNPPNLSTQAQFMEAMGGSGGSSSGGDFDLIGDFNQKADFSSSAGGDSTKIKEDLMSASREYGQDSPMDLGFEQVAHGGGEKNVQQHSVFGDQMVPPSEQWTGMGHPEVDFHNTQSEPVMKFGGADEERESPKLPDEPCFKPKPEYSSSHGLLDPTFNIEKSSYSAPEVSPKLPSPKLEHFYEGVETGEKGGFPVAAEIYDDYSRRDTMAYQEEFEAKDSFRMTDAAPPPIPKHSYETSSSSPPPVPKHADEVSFQEQRGGPPFIHATYDDKIDDEFEDDSLSRPLSHKLSDSLEVLKESPQKEMQLDESLMDLDELPSSSSSNAFDKNISGGGDFGGGEIPREMLESTLFSQQPPTSVTGGMMDEEEKYEFTHDVDQAKPVASIPPFANQQQRVDDIQPPKFYESEESSSQQSSKDKDRDSPFYSPYDKKTDHFESSPTPPPQEQPEVVEVKPPTIPKTEMSVAPTIVEKKVEPPPPIPVPEEKPKPKVVEQPQGKKATARHSVEVTDNSDFEISEEIQQILNTFNPSK</sequence>
<comment type="caution">
    <text evidence="2">The sequence shown here is derived from an EMBL/GenBank/DDBJ whole genome shotgun (WGS) entry which is preliminary data.</text>
</comment>
<feature type="compositionally biased region" description="Gly residues" evidence="1">
    <location>
        <begin position="430"/>
        <end position="439"/>
    </location>
</feature>
<gene>
    <name evidence="2" type="ORF">Fcan01_06262</name>
</gene>
<dbReference type="AlphaFoldDB" id="A0A226ERT9"/>
<reference evidence="2 3" key="1">
    <citation type="submission" date="2015-12" db="EMBL/GenBank/DDBJ databases">
        <title>The genome of Folsomia candida.</title>
        <authorList>
            <person name="Faddeeva A."/>
            <person name="Derks M.F."/>
            <person name="Anvar Y."/>
            <person name="Smit S."/>
            <person name="Van Straalen N."/>
            <person name="Roelofs D."/>
        </authorList>
    </citation>
    <scope>NUCLEOTIDE SEQUENCE [LARGE SCALE GENOMIC DNA]</scope>
    <source>
        <strain evidence="2 3">VU population</strain>
        <tissue evidence="2">Whole body</tissue>
    </source>
</reference>
<evidence type="ECO:0000313" key="3">
    <source>
        <dbReference type="Proteomes" id="UP000198287"/>
    </source>
</evidence>
<proteinExistence type="predicted"/>
<protein>
    <submittedName>
        <fullName evidence="2">Uncharacterized protein</fullName>
    </submittedName>
</protein>
<feature type="compositionally biased region" description="Basic and acidic residues" evidence="1">
    <location>
        <begin position="514"/>
        <end position="535"/>
    </location>
</feature>
<feature type="region of interest" description="Disordered" evidence="1">
    <location>
        <begin position="88"/>
        <end position="107"/>
    </location>
</feature>
<name>A0A226ERT9_FOLCA</name>
<dbReference type="OrthoDB" id="567788at2759"/>
<feature type="region of interest" description="Disordered" evidence="1">
    <location>
        <begin position="315"/>
        <end position="611"/>
    </location>
</feature>
<feature type="region of interest" description="Disordered" evidence="1">
    <location>
        <begin position="222"/>
        <end position="253"/>
    </location>
</feature>
<evidence type="ECO:0000256" key="1">
    <source>
        <dbReference type="SAM" id="MobiDB-lite"/>
    </source>
</evidence>
<dbReference type="Proteomes" id="UP000198287">
    <property type="component" value="Unassembled WGS sequence"/>
</dbReference>
<feature type="compositionally biased region" description="Polar residues" evidence="1">
    <location>
        <begin position="448"/>
        <end position="459"/>
    </location>
</feature>
<accession>A0A226ERT9</accession>
<feature type="region of interest" description="Disordered" evidence="1">
    <location>
        <begin position="1"/>
        <end position="44"/>
    </location>
</feature>
<feature type="compositionally biased region" description="Basic and acidic residues" evidence="1">
    <location>
        <begin position="223"/>
        <end position="243"/>
    </location>
</feature>
<evidence type="ECO:0000313" key="2">
    <source>
        <dbReference type="EMBL" id="OXA59877.1"/>
    </source>
</evidence>
<feature type="compositionally biased region" description="Basic and acidic residues" evidence="1">
    <location>
        <begin position="388"/>
        <end position="405"/>
    </location>
</feature>
<keyword evidence="3" id="KW-1185">Reference proteome</keyword>
<feature type="compositionally biased region" description="Low complexity" evidence="1">
    <location>
        <begin position="27"/>
        <end position="40"/>
    </location>
</feature>
<organism evidence="2 3">
    <name type="scientific">Folsomia candida</name>
    <name type="common">Springtail</name>
    <dbReference type="NCBI Taxonomy" id="158441"/>
    <lineage>
        <taxon>Eukaryota</taxon>
        <taxon>Metazoa</taxon>
        <taxon>Ecdysozoa</taxon>
        <taxon>Arthropoda</taxon>
        <taxon>Hexapoda</taxon>
        <taxon>Collembola</taxon>
        <taxon>Entomobryomorpha</taxon>
        <taxon>Isotomoidea</taxon>
        <taxon>Isotomidae</taxon>
        <taxon>Proisotominae</taxon>
        <taxon>Folsomia</taxon>
    </lineage>
</organism>